<protein>
    <submittedName>
        <fullName evidence="1">Uncharacterized protein</fullName>
    </submittedName>
</protein>
<gene>
    <name evidence="1" type="ORF">CQ842_09770</name>
</gene>
<dbReference type="EMBL" id="CP024092">
    <property type="protein sequence ID" value="ATP23870.1"/>
    <property type="molecule type" value="Genomic_DNA"/>
</dbReference>
<accession>A0A0U4BLR8</accession>
<dbReference type="AlphaFoldDB" id="A0A0U4BLR8"/>
<name>A0A0U4BLR8_ECOLX</name>
<organism evidence="1">
    <name type="scientific">Escherichia coli</name>
    <dbReference type="NCBI Taxonomy" id="562"/>
    <lineage>
        <taxon>Bacteria</taxon>
        <taxon>Pseudomonadati</taxon>
        <taxon>Pseudomonadota</taxon>
        <taxon>Gammaproteobacteria</taxon>
        <taxon>Enterobacterales</taxon>
        <taxon>Enterobacteriaceae</taxon>
        <taxon>Escherichia</taxon>
    </lineage>
</organism>
<evidence type="ECO:0000313" key="1">
    <source>
        <dbReference type="EMBL" id="ATP23870.1"/>
    </source>
</evidence>
<proteinExistence type="predicted"/>
<accession>A0A2A2XIS0</accession>
<sequence length="73" mass="8363">MQSFSFIFPVRAKTSQSKNICDVNELKTPKIDEIRLPDLFYRVTSDSAIALKTLTIQQHLSSKKPEKQITSCF</sequence>
<reference evidence="1" key="1">
    <citation type="submission" date="2017-10" db="EMBL/GenBank/DDBJ databases">
        <title>Genome and in vitro analysis of Escherichia coli resistant to antibiotic.</title>
        <authorList>
            <person name="Pereira U.P."/>
            <person name="Facimoto C.T."/>
            <person name="Campos P.A."/>
            <person name="Araujo B.F."/>
            <person name="Royer S."/>
            <person name="Goncalves I.R."/>
            <person name="Ferreira M.L."/>
            <person name="Gontijo P."/>
            <person name="Ribas R.M."/>
        </authorList>
    </citation>
    <scope>NUCLEOTIDE SEQUENCE [LARGE SCALE GENOMIC DNA]</scope>
    <source>
        <strain evidence="1">UFU_EC98</strain>
    </source>
</reference>